<dbReference type="InterPro" id="IPR023214">
    <property type="entry name" value="HAD_sf"/>
</dbReference>
<comment type="similarity">
    <text evidence="1">Belongs to the HAD-like hydrolase superfamily. SerB family.</text>
</comment>
<dbReference type="AlphaFoldDB" id="A0A7D4PY19"/>
<evidence type="ECO:0000256" key="1">
    <source>
        <dbReference type="ARBA" id="ARBA00009184"/>
    </source>
</evidence>
<protein>
    <submittedName>
        <fullName evidence="2">HAD-IB family hydrolase</fullName>
    </submittedName>
</protein>
<dbReference type="Pfam" id="PF12710">
    <property type="entry name" value="HAD"/>
    <property type="match status" value="1"/>
</dbReference>
<evidence type="ECO:0000313" key="3">
    <source>
        <dbReference type="Proteomes" id="UP000501003"/>
    </source>
</evidence>
<dbReference type="RefSeq" id="WP_173494081.1">
    <property type="nucleotide sequence ID" value="NZ_CP054056.1"/>
</dbReference>
<dbReference type="InterPro" id="IPR050582">
    <property type="entry name" value="HAD-like_SerB"/>
</dbReference>
<gene>
    <name evidence="2" type="ORF">HRU87_06400</name>
</gene>
<dbReference type="NCBIfam" id="TIGR01490">
    <property type="entry name" value="HAD-SF-IB-hyp1"/>
    <property type="match status" value="1"/>
</dbReference>
<keyword evidence="2" id="KW-0378">Hydrolase</keyword>
<name>A0A7D4PY19_9MICO</name>
<evidence type="ECO:0000313" key="2">
    <source>
        <dbReference type="EMBL" id="QKJ25784.1"/>
    </source>
</evidence>
<reference evidence="2 3" key="1">
    <citation type="submission" date="2020-05" db="EMBL/GenBank/DDBJ databases">
        <title>Aquirufa sp. strain 15G-AUS-rot a new Aquirufa species.</title>
        <authorList>
            <person name="Pitt A."/>
            <person name="Hahn M.W."/>
        </authorList>
    </citation>
    <scope>NUCLEOTIDE SEQUENCE [LARGE SCALE GENOMIC DNA]</scope>
    <source>
        <strain evidence="2 3">15G-AUS-rot</strain>
    </source>
</reference>
<dbReference type="EMBL" id="CP054056">
    <property type="protein sequence ID" value="QKJ25784.1"/>
    <property type="molecule type" value="Genomic_DNA"/>
</dbReference>
<dbReference type="PANTHER" id="PTHR43344:SF15">
    <property type="entry name" value="PHOSPHOSERINE PHOSPHATASE SERB1"/>
    <property type="match status" value="1"/>
</dbReference>
<organism evidence="2 3">
    <name type="scientific">Aquiluna borgnonia</name>
    <dbReference type="NCBI Taxonomy" id="2499157"/>
    <lineage>
        <taxon>Bacteria</taxon>
        <taxon>Bacillati</taxon>
        <taxon>Actinomycetota</taxon>
        <taxon>Actinomycetes</taxon>
        <taxon>Micrococcales</taxon>
        <taxon>Microbacteriaceae</taxon>
        <taxon>Luna cluster</taxon>
        <taxon>Luna-1 subcluster</taxon>
        <taxon>Aquiluna</taxon>
    </lineage>
</organism>
<dbReference type="NCBIfam" id="TIGR01488">
    <property type="entry name" value="HAD-SF-IB"/>
    <property type="match status" value="1"/>
</dbReference>
<dbReference type="InterPro" id="IPR006385">
    <property type="entry name" value="HAD_hydro_SerB1"/>
</dbReference>
<dbReference type="SUPFAM" id="SSF56784">
    <property type="entry name" value="HAD-like"/>
    <property type="match status" value="1"/>
</dbReference>
<dbReference type="Gene3D" id="3.40.50.1000">
    <property type="entry name" value="HAD superfamily/HAD-like"/>
    <property type="match status" value="1"/>
</dbReference>
<dbReference type="PANTHER" id="PTHR43344">
    <property type="entry name" value="PHOSPHOSERINE PHOSPHATASE"/>
    <property type="match status" value="1"/>
</dbReference>
<keyword evidence="3" id="KW-1185">Reference proteome</keyword>
<proteinExistence type="inferred from homology"/>
<dbReference type="Proteomes" id="UP000501003">
    <property type="component" value="Chromosome"/>
</dbReference>
<accession>A0A7D4PY19</accession>
<dbReference type="GO" id="GO:0016787">
    <property type="term" value="F:hydrolase activity"/>
    <property type="evidence" value="ECO:0007669"/>
    <property type="project" value="UniProtKB-KW"/>
</dbReference>
<dbReference type="CDD" id="cd02612">
    <property type="entry name" value="HAD_PGPPase"/>
    <property type="match status" value="1"/>
</dbReference>
<dbReference type="Gene3D" id="1.20.1440.100">
    <property type="entry name" value="SG protein - dephosphorylation function"/>
    <property type="match status" value="1"/>
</dbReference>
<dbReference type="InterPro" id="IPR036412">
    <property type="entry name" value="HAD-like_sf"/>
</dbReference>
<sequence>MFEPDEKKPKIEAAFFDVDNTLVRGSTSILFGKVAFAGGTLKRRDIWRFMFEQMMFIRRGEKNSTMSDFKDRALQLTKGHPISELMAVMDKVYQSEIKPRLWPETVNALRDHLAQGREVWLISAAPVELVQKIADDLGATGALGTVVGNDGTVLTGELIGDPLHGKAKRKAAKRLAKERGISLKKSYAYSDSVNDLPLLTLVGHAVAVNPDKVLRRYAEAAGWEILRFRKRDLRK</sequence>
<dbReference type="KEGG" id="aqg:HRU87_06400"/>